<dbReference type="EMBL" id="PFPI01000063">
    <property type="protein sequence ID" value="PIZ92272.1"/>
    <property type="molecule type" value="Genomic_DNA"/>
</dbReference>
<proteinExistence type="predicted"/>
<dbReference type="PANTHER" id="PTHR11749">
    <property type="entry name" value="RIBULOSE-5-PHOSPHATE-3-EPIMERASE"/>
    <property type="match status" value="1"/>
</dbReference>
<accession>A0A2M7V1Q5</accession>
<sequence length="219" mass="24817">MIQIIPSILVPDEATFIAWSQAVEEVLPMIQLDIADGKFVPNDTWADPDVVSERLHIDCELHLMVADPLEEIRIWEEVPQVKRVLVHYESDPDNIKDILSQVQSYGWEVGLVLNPETPIDVVDDLIEDIDALMFMGVVPGKQGQRFIPETIDRIKEAREKFPRLFIELDGAVNEDTIEDIVNAGVSAVCPGSAIFGNERKPAENVKRMRELIHRLTEQK</sequence>
<dbReference type="AlphaFoldDB" id="A0A2M7V1Q5"/>
<reference evidence="4" key="1">
    <citation type="submission" date="2017-09" db="EMBL/GenBank/DDBJ databases">
        <title>Depth-based differentiation of microbial function through sediment-hosted aquifers and enrichment of novel symbionts in the deep terrestrial subsurface.</title>
        <authorList>
            <person name="Probst A.J."/>
            <person name="Ladd B."/>
            <person name="Jarett J.K."/>
            <person name="Geller-Mcgrath D.E."/>
            <person name="Sieber C.M.K."/>
            <person name="Emerson J.B."/>
            <person name="Anantharaman K."/>
            <person name="Thomas B.C."/>
            <person name="Malmstrom R."/>
            <person name="Stieglmeier M."/>
            <person name="Klingl A."/>
            <person name="Woyke T."/>
            <person name="Ryan C.M."/>
            <person name="Banfield J.F."/>
        </authorList>
    </citation>
    <scope>NUCLEOTIDE SEQUENCE [LARGE SCALE GENOMIC DNA]</scope>
</reference>
<dbReference type="GO" id="GO:0016857">
    <property type="term" value="F:racemase and epimerase activity, acting on carbohydrates and derivatives"/>
    <property type="evidence" value="ECO:0007669"/>
    <property type="project" value="InterPro"/>
</dbReference>
<dbReference type="InterPro" id="IPR011060">
    <property type="entry name" value="RibuloseP-bd_barrel"/>
</dbReference>
<comment type="caution">
    <text evidence="3">The sequence shown here is derived from an EMBL/GenBank/DDBJ whole genome shotgun (WGS) entry which is preliminary data.</text>
</comment>
<dbReference type="GO" id="GO:0046872">
    <property type="term" value="F:metal ion binding"/>
    <property type="evidence" value="ECO:0007669"/>
    <property type="project" value="UniProtKB-KW"/>
</dbReference>
<dbReference type="Pfam" id="PF00834">
    <property type="entry name" value="Ribul_P_3_epim"/>
    <property type="match status" value="1"/>
</dbReference>
<dbReference type="InterPro" id="IPR013785">
    <property type="entry name" value="Aldolase_TIM"/>
</dbReference>
<dbReference type="GO" id="GO:0005975">
    <property type="term" value="P:carbohydrate metabolic process"/>
    <property type="evidence" value="ECO:0007669"/>
    <property type="project" value="InterPro"/>
</dbReference>
<keyword evidence="1" id="KW-0479">Metal-binding</keyword>
<organism evidence="3 4">
    <name type="scientific">Candidatus Magasanikbacteria bacterium CG_4_10_14_0_2_um_filter_41_31</name>
    <dbReference type="NCBI Taxonomy" id="1974639"/>
    <lineage>
        <taxon>Bacteria</taxon>
        <taxon>Candidatus Magasanikiibacteriota</taxon>
    </lineage>
</organism>
<protein>
    <recommendedName>
        <fullName evidence="5">Ribulose-phosphate 3-epimerase</fullName>
    </recommendedName>
</protein>
<dbReference type="Proteomes" id="UP000230078">
    <property type="component" value="Unassembled WGS sequence"/>
</dbReference>
<dbReference type="Gene3D" id="3.20.20.70">
    <property type="entry name" value="Aldolase class I"/>
    <property type="match status" value="1"/>
</dbReference>
<evidence type="ECO:0000256" key="2">
    <source>
        <dbReference type="ARBA" id="ARBA00023235"/>
    </source>
</evidence>
<dbReference type="SUPFAM" id="SSF51366">
    <property type="entry name" value="Ribulose-phoshate binding barrel"/>
    <property type="match status" value="1"/>
</dbReference>
<keyword evidence="2" id="KW-0413">Isomerase</keyword>
<evidence type="ECO:0000313" key="3">
    <source>
        <dbReference type="EMBL" id="PIZ92272.1"/>
    </source>
</evidence>
<dbReference type="InterPro" id="IPR000056">
    <property type="entry name" value="Ribul_P_3_epim-like"/>
</dbReference>
<evidence type="ECO:0000256" key="1">
    <source>
        <dbReference type="ARBA" id="ARBA00022723"/>
    </source>
</evidence>
<name>A0A2M7V1Q5_9BACT</name>
<evidence type="ECO:0008006" key="5">
    <source>
        <dbReference type="Google" id="ProtNLM"/>
    </source>
</evidence>
<gene>
    <name evidence="3" type="ORF">COX83_04690</name>
</gene>
<evidence type="ECO:0000313" key="4">
    <source>
        <dbReference type="Proteomes" id="UP000230078"/>
    </source>
</evidence>